<feature type="region of interest" description="Disordered" evidence="8">
    <location>
        <begin position="40"/>
        <end position="71"/>
    </location>
</feature>
<evidence type="ECO:0000256" key="5">
    <source>
        <dbReference type="ARBA" id="ARBA00022982"/>
    </source>
</evidence>
<dbReference type="PROSITE" id="PS50939">
    <property type="entry name" value="CYTOCHROME_B561"/>
    <property type="match status" value="1"/>
</dbReference>
<evidence type="ECO:0000313" key="13">
    <source>
        <dbReference type="Proteomes" id="UP001054252"/>
    </source>
</evidence>
<feature type="compositionally biased region" description="Basic and acidic residues" evidence="8">
    <location>
        <begin position="40"/>
        <end position="56"/>
    </location>
</feature>
<reference evidence="12 13" key="1">
    <citation type="journal article" date="2021" name="Commun. Biol.">
        <title>The genome of Shorea leprosula (Dipterocarpaceae) highlights the ecological relevance of drought in aseasonal tropical rainforests.</title>
        <authorList>
            <person name="Ng K.K.S."/>
            <person name="Kobayashi M.J."/>
            <person name="Fawcett J.A."/>
            <person name="Hatakeyama M."/>
            <person name="Paape T."/>
            <person name="Ng C.H."/>
            <person name="Ang C.C."/>
            <person name="Tnah L.H."/>
            <person name="Lee C.T."/>
            <person name="Nishiyama T."/>
            <person name="Sese J."/>
            <person name="O'Brien M.J."/>
            <person name="Copetti D."/>
            <person name="Mohd Noor M.I."/>
            <person name="Ong R.C."/>
            <person name="Putra M."/>
            <person name="Sireger I.Z."/>
            <person name="Indrioko S."/>
            <person name="Kosugi Y."/>
            <person name="Izuno A."/>
            <person name="Isagi Y."/>
            <person name="Lee S.L."/>
            <person name="Shimizu K.K."/>
        </authorList>
    </citation>
    <scope>NUCLEOTIDE SEQUENCE [LARGE SCALE GENOMIC DNA]</scope>
    <source>
        <strain evidence="12">214</strain>
    </source>
</reference>
<dbReference type="SMART" id="SM00665">
    <property type="entry name" value="B561"/>
    <property type="match status" value="1"/>
</dbReference>
<evidence type="ECO:0000256" key="6">
    <source>
        <dbReference type="ARBA" id="ARBA00022989"/>
    </source>
</evidence>
<keyword evidence="6 9" id="KW-1133">Transmembrane helix</keyword>
<comment type="subcellular location">
    <subcellularLocation>
        <location evidence="1">Membrane</location>
    </subcellularLocation>
</comment>
<dbReference type="PANTHER" id="PTHR23130:SF115">
    <property type="entry name" value="OS01G0680900 PROTEIN"/>
    <property type="match status" value="1"/>
</dbReference>
<feature type="transmembrane region" description="Helical" evidence="9">
    <location>
        <begin position="366"/>
        <end position="384"/>
    </location>
</feature>
<dbReference type="Proteomes" id="UP001054252">
    <property type="component" value="Unassembled WGS sequence"/>
</dbReference>
<dbReference type="CDD" id="cd09631">
    <property type="entry name" value="DOMON_DOH"/>
    <property type="match status" value="1"/>
</dbReference>
<evidence type="ECO:0000256" key="2">
    <source>
        <dbReference type="ARBA" id="ARBA00022448"/>
    </source>
</evidence>
<feature type="transmembrane region" description="Helical" evidence="9">
    <location>
        <begin position="390"/>
        <end position="412"/>
    </location>
</feature>
<keyword evidence="3 9" id="KW-0812">Transmembrane</keyword>
<protein>
    <recommendedName>
        <fullName evidence="14">Cytochrome b561 and DOMON domain-containing protein</fullName>
    </recommendedName>
</protein>
<keyword evidence="2" id="KW-0813">Transport</keyword>
<feature type="transmembrane region" description="Helical" evidence="9">
    <location>
        <begin position="326"/>
        <end position="345"/>
    </location>
</feature>
<evidence type="ECO:0000256" key="4">
    <source>
        <dbReference type="ARBA" id="ARBA00022729"/>
    </source>
</evidence>
<dbReference type="AlphaFoldDB" id="A0AAV5IG42"/>
<keyword evidence="5" id="KW-0249">Electron transport</keyword>
<dbReference type="PANTHER" id="PTHR23130">
    <property type="entry name" value="CYTOCHROME B561 AND DOMON DOMAIN-CONTAINING PROTEIN"/>
    <property type="match status" value="1"/>
</dbReference>
<dbReference type="EMBL" id="BPVZ01000010">
    <property type="protein sequence ID" value="GKU96644.1"/>
    <property type="molecule type" value="Genomic_DNA"/>
</dbReference>
<proteinExistence type="predicted"/>
<evidence type="ECO:0000256" key="7">
    <source>
        <dbReference type="ARBA" id="ARBA00023136"/>
    </source>
</evidence>
<keyword evidence="4" id="KW-0732">Signal</keyword>
<sequence>MADLGFRVSLSWVLIGLCILGFFFGPKVFAAGAEKDEGDNHKALGKDNSTQKDYDQVRPQPQGASGSVSGTGYGEGQRFELCDTDLSAVLAPPYGNISKMICTPIWNTFLLRYFQREDHVMTIVLSAVYTTGWVGIGFSNSGMMVGSSCMVGWFNKKGHPRIKQYYLEGYHSSQVIPDKGKLELVKHVPPVVALHGAMIYLAFQVKFPARLSRQPIILAFGSRYPNLYHLKRHDDKTALWFDFSQASAVNIASTDKRDHGILAIIGWGLILPVGAIVARYLRHKDPLWFYLHAGIQLVGFIIGLAAVLVGIQLYNRIDADIPAHKGIGIFVLVLSILQVLAFFLRPNKDSKIRIYWNWYHHWSGRMALFFGALNVVLGIHYGEAKNDWKIGYGFLVGIILVAVIVLEALACLRRSRKPSLPSSSFQMNPI</sequence>
<feature type="domain" description="DOMON" evidence="10">
    <location>
        <begin position="107"/>
        <end position="221"/>
    </location>
</feature>
<dbReference type="Pfam" id="PF03188">
    <property type="entry name" value="Cytochrom_B561"/>
    <property type="match status" value="1"/>
</dbReference>
<name>A0AAV5IG42_9ROSI</name>
<dbReference type="CDD" id="cd08760">
    <property type="entry name" value="Cyt_b561_FRRS1_like"/>
    <property type="match status" value="1"/>
</dbReference>
<comment type="caution">
    <text evidence="12">The sequence shown here is derived from an EMBL/GenBank/DDBJ whole genome shotgun (WGS) entry which is preliminary data.</text>
</comment>
<evidence type="ECO:0000256" key="3">
    <source>
        <dbReference type="ARBA" id="ARBA00022692"/>
    </source>
</evidence>
<feature type="domain" description="Cytochrome b561" evidence="11">
    <location>
        <begin position="227"/>
        <end position="415"/>
    </location>
</feature>
<dbReference type="Pfam" id="PF03351">
    <property type="entry name" value="DOMON"/>
    <property type="match status" value="1"/>
</dbReference>
<gene>
    <name evidence="12" type="ORF">SLEP1_g9855</name>
</gene>
<organism evidence="12 13">
    <name type="scientific">Rubroshorea leprosula</name>
    <dbReference type="NCBI Taxonomy" id="152421"/>
    <lineage>
        <taxon>Eukaryota</taxon>
        <taxon>Viridiplantae</taxon>
        <taxon>Streptophyta</taxon>
        <taxon>Embryophyta</taxon>
        <taxon>Tracheophyta</taxon>
        <taxon>Spermatophyta</taxon>
        <taxon>Magnoliopsida</taxon>
        <taxon>eudicotyledons</taxon>
        <taxon>Gunneridae</taxon>
        <taxon>Pentapetalae</taxon>
        <taxon>rosids</taxon>
        <taxon>malvids</taxon>
        <taxon>Malvales</taxon>
        <taxon>Dipterocarpaceae</taxon>
        <taxon>Rubroshorea</taxon>
    </lineage>
</organism>
<feature type="transmembrane region" description="Helical" evidence="9">
    <location>
        <begin position="260"/>
        <end position="281"/>
    </location>
</feature>
<dbReference type="PROSITE" id="PS50836">
    <property type="entry name" value="DOMON"/>
    <property type="match status" value="1"/>
</dbReference>
<accession>A0AAV5IG42</accession>
<evidence type="ECO:0000313" key="12">
    <source>
        <dbReference type="EMBL" id="GKU96644.1"/>
    </source>
</evidence>
<evidence type="ECO:0000256" key="8">
    <source>
        <dbReference type="SAM" id="MobiDB-lite"/>
    </source>
</evidence>
<keyword evidence="7 9" id="KW-0472">Membrane</keyword>
<evidence type="ECO:0008006" key="14">
    <source>
        <dbReference type="Google" id="ProtNLM"/>
    </source>
</evidence>
<dbReference type="SMART" id="SM00664">
    <property type="entry name" value="DoH"/>
    <property type="match status" value="1"/>
</dbReference>
<evidence type="ECO:0000259" key="10">
    <source>
        <dbReference type="PROSITE" id="PS50836"/>
    </source>
</evidence>
<dbReference type="InterPro" id="IPR006593">
    <property type="entry name" value="Cyt_b561/ferric_Rdtase_TM"/>
</dbReference>
<evidence type="ECO:0000256" key="1">
    <source>
        <dbReference type="ARBA" id="ARBA00004370"/>
    </source>
</evidence>
<dbReference type="InterPro" id="IPR005018">
    <property type="entry name" value="DOMON_domain"/>
</dbReference>
<evidence type="ECO:0000256" key="9">
    <source>
        <dbReference type="SAM" id="Phobius"/>
    </source>
</evidence>
<dbReference type="InterPro" id="IPR045266">
    <property type="entry name" value="DOH_DOMON"/>
</dbReference>
<dbReference type="GO" id="GO:0016020">
    <property type="term" value="C:membrane"/>
    <property type="evidence" value="ECO:0007669"/>
    <property type="project" value="UniProtKB-SubCell"/>
</dbReference>
<feature type="transmembrane region" description="Helical" evidence="9">
    <location>
        <begin position="288"/>
        <end position="314"/>
    </location>
</feature>
<evidence type="ECO:0000259" key="11">
    <source>
        <dbReference type="PROSITE" id="PS50939"/>
    </source>
</evidence>
<keyword evidence="13" id="KW-1185">Reference proteome</keyword>
<dbReference type="Gene3D" id="1.20.120.1770">
    <property type="match status" value="1"/>
</dbReference>